<evidence type="ECO:0000259" key="12">
    <source>
        <dbReference type="PROSITE" id="PS50909"/>
    </source>
</evidence>
<feature type="compositionally biased region" description="Pro residues" evidence="9">
    <location>
        <begin position="1385"/>
        <end position="1396"/>
    </location>
</feature>
<comment type="caution">
    <text evidence="13">The sequence shown here is derived from an EMBL/GenBank/DDBJ whole genome shotgun (WGS) entry which is preliminary data.</text>
</comment>
<feature type="compositionally biased region" description="Low complexity" evidence="9">
    <location>
        <begin position="447"/>
        <end position="465"/>
    </location>
</feature>
<evidence type="ECO:0000313" key="14">
    <source>
        <dbReference type="Proteomes" id="UP001150941"/>
    </source>
</evidence>
<dbReference type="InterPro" id="IPR052653">
    <property type="entry name" value="ARF-binding"/>
</dbReference>
<reference evidence="13" key="1">
    <citation type="submission" date="2022-11" db="EMBL/GenBank/DDBJ databases">
        <authorList>
            <person name="Petersen C."/>
        </authorList>
    </citation>
    <scope>NUCLEOTIDE SEQUENCE</scope>
    <source>
        <strain evidence="13">IBT 19713</strain>
    </source>
</reference>
<dbReference type="InterPro" id="IPR008942">
    <property type="entry name" value="ENTH_VHS"/>
</dbReference>
<dbReference type="OrthoDB" id="2018246at2759"/>
<dbReference type="InterPro" id="IPR002014">
    <property type="entry name" value="VHS_dom"/>
</dbReference>
<comment type="subunit">
    <text evidence="8">Binds to ARF1 and ARF2.</text>
</comment>
<dbReference type="Gene3D" id="1.25.40.90">
    <property type="match status" value="1"/>
</dbReference>
<evidence type="ECO:0000256" key="4">
    <source>
        <dbReference type="ARBA" id="ARBA00022927"/>
    </source>
</evidence>
<feature type="region of interest" description="Disordered" evidence="9">
    <location>
        <begin position="1305"/>
        <end position="1338"/>
    </location>
</feature>
<dbReference type="InterPro" id="IPR004152">
    <property type="entry name" value="GAT_dom"/>
</dbReference>
<keyword evidence="3" id="KW-0813">Transport</keyword>
<evidence type="ECO:0000259" key="10">
    <source>
        <dbReference type="PROSITE" id="PS50179"/>
    </source>
</evidence>
<dbReference type="Pfam" id="PF00790">
    <property type="entry name" value="VHS"/>
    <property type="match status" value="1"/>
</dbReference>
<reference evidence="13" key="2">
    <citation type="journal article" date="2023" name="IMA Fungus">
        <title>Comparative genomic study of the Penicillium genus elucidates a diverse pangenome and 15 lateral gene transfer events.</title>
        <authorList>
            <person name="Petersen C."/>
            <person name="Sorensen T."/>
            <person name="Nielsen M.R."/>
            <person name="Sondergaard T.E."/>
            <person name="Sorensen J.L."/>
            <person name="Fitzpatrick D.A."/>
            <person name="Frisvad J.C."/>
            <person name="Nielsen K.L."/>
        </authorList>
    </citation>
    <scope>NUCLEOTIDE SEQUENCE</scope>
    <source>
        <strain evidence="13">IBT 19713</strain>
    </source>
</reference>
<accession>A0A9W9TR49</accession>
<evidence type="ECO:0000259" key="11">
    <source>
        <dbReference type="PROSITE" id="PS50180"/>
    </source>
</evidence>
<evidence type="ECO:0000256" key="8">
    <source>
        <dbReference type="ARBA" id="ARBA00065344"/>
    </source>
</evidence>
<dbReference type="GO" id="GO:0006895">
    <property type="term" value="P:Golgi to endosome transport"/>
    <property type="evidence" value="ECO:0007669"/>
    <property type="project" value="TreeGrafter"/>
</dbReference>
<comment type="subunit">
    <text evidence="2">Component of the ESCRT-0 complex composed of HSE1 and VPS27.</text>
</comment>
<dbReference type="GO" id="GO:0005829">
    <property type="term" value="C:cytosol"/>
    <property type="evidence" value="ECO:0007669"/>
    <property type="project" value="GOC"/>
</dbReference>
<dbReference type="SMART" id="SM00288">
    <property type="entry name" value="VHS"/>
    <property type="match status" value="1"/>
</dbReference>
<dbReference type="CDD" id="cd14235">
    <property type="entry name" value="GAT_GGA_fungi"/>
    <property type="match status" value="1"/>
</dbReference>
<dbReference type="GO" id="GO:0035091">
    <property type="term" value="F:phosphatidylinositol binding"/>
    <property type="evidence" value="ECO:0007669"/>
    <property type="project" value="InterPro"/>
</dbReference>
<dbReference type="FunFam" id="1.20.5.170:FF:000024">
    <property type="entry name" value="VHS domain-containing protein"/>
    <property type="match status" value="1"/>
</dbReference>
<dbReference type="EMBL" id="JAPQKS010000003">
    <property type="protein sequence ID" value="KAJ5238296.1"/>
    <property type="molecule type" value="Genomic_DNA"/>
</dbReference>
<proteinExistence type="predicted"/>
<dbReference type="InterPro" id="IPR013041">
    <property type="entry name" value="Clathrin_app_Ig-like_sf"/>
</dbReference>
<gene>
    <name evidence="13" type="ORF">N7468_002915</name>
</gene>
<feature type="compositionally biased region" description="Polar residues" evidence="9">
    <location>
        <begin position="353"/>
        <end position="368"/>
    </location>
</feature>
<evidence type="ECO:0000256" key="5">
    <source>
        <dbReference type="ARBA" id="ARBA00023034"/>
    </source>
</evidence>
<dbReference type="GO" id="GO:0043328">
    <property type="term" value="P:protein transport to vacuole involved in ubiquitin-dependent protein catabolic process via the multivesicular body sorting pathway"/>
    <property type="evidence" value="ECO:0007669"/>
    <property type="project" value="TreeGrafter"/>
</dbReference>
<dbReference type="PANTHER" id="PTHR47180">
    <property type="entry name" value="ADP-RIBOSYLATION FACTOR-BINDING PROTEIN GGA1-RELATED"/>
    <property type="match status" value="1"/>
</dbReference>
<dbReference type="GO" id="GO:0043130">
    <property type="term" value="F:ubiquitin binding"/>
    <property type="evidence" value="ECO:0007669"/>
    <property type="project" value="InterPro"/>
</dbReference>
<dbReference type="Gene3D" id="2.60.40.1230">
    <property type="match status" value="1"/>
</dbReference>
<evidence type="ECO:0000256" key="1">
    <source>
        <dbReference type="ARBA" id="ARBA00004601"/>
    </source>
</evidence>
<dbReference type="InterPro" id="IPR008152">
    <property type="entry name" value="Clathrin_a/b/g-adaptin_app_Ig"/>
</dbReference>
<feature type="region of interest" description="Disordered" evidence="9">
    <location>
        <begin position="1433"/>
        <end position="1472"/>
    </location>
</feature>
<dbReference type="GeneID" id="83199515"/>
<keyword evidence="14" id="KW-1185">Reference proteome</keyword>
<dbReference type="SMART" id="SM00809">
    <property type="entry name" value="Alpha_adaptinC2"/>
    <property type="match status" value="1"/>
</dbReference>
<keyword evidence="6" id="KW-0175">Coiled coil</keyword>
<feature type="region of interest" description="Disordered" evidence="9">
    <location>
        <begin position="988"/>
        <end position="1011"/>
    </location>
</feature>
<dbReference type="SUPFAM" id="SSF49348">
    <property type="entry name" value="Clathrin adaptor appendage domain"/>
    <property type="match status" value="1"/>
</dbReference>
<evidence type="ECO:0000256" key="7">
    <source>
        <dbReference type="ARBA" id="ARBA00053552"/>
    </source>
</evidence>
<dbReference type="FunFam" id="1.25.40.90:FF:000008">
    <property type="entry name" value="VHS domain protein"/>
    <property type="match status" value="1"/>
</dbReference>
<protein>
    <recommendedName>
        <fullName evidence="15">VHS domain-containing protein</fullName>
    </recommendedName>
</protein>
<dbReference type="FunFam" id="1.20.58.160:FF:000003">
    <property type="entry name" value="VHS domain protein"/>
    <property type="match status" value="1"/>
</dbReference>
<dbReference type="GO" id="GO:0005802">
    <property type="term" value="C:trans-Golgi network"/>
    <property type="evidence" value="ECO:0007669"/>
    <property type="project" value="TreeGrafter"/>
</dbReference>
<feature type="domain" description="VHS" evidence="10">
    <location>
        <begin position="25"/>
        <end position="161"/>
    </location>
</feature>
<dbReference type="PROSITE" id="PS50180">
    <property type="entry name" value="GAE"/>
    <property type="match status" value="1"/>
</dbReference>
<feature type="region of interest" description="Disordered" evidence="9">
    <location>
        <begin position="1379"/>
        <end position="1418"/>
    </location>
</feature>
<evidence type="ECO:0000313" key="13">
    <source>
        <dbReference type="EMBL" id="KAJ5238296.1"/>
    </source>
</evidence>
<feature type="compositionally biased region" description="Polar residues" evidence="9">
    <location>
        <begin position="1305"/>
        <end position="1316"/>
    </location>
</feature>
<dbReference type="Gene3D" id="1.20.5.170">
    <property type="match status" value="1"/>
</dbReference>
<dbReference type="GO" id="GO:0006896">
    <property type="term" value="P:Golgi to vacuole transport"/>
    <property type="evidence" value="ECO:0007669"/>
    <property type="project" value="UniProtKB-ARBA"/>
</dbReference>
<dbReference type="InterPro" id="IPR008153">
    <property type="entry name" value="GAE_dom"/>
</dbReference>
<evidence type="ECO:0000256" key="9">
    <source>
        <dbReference type="SAM" id="MobiDB-lite"/>
    </source>
</evidence>
<dbReference type="PROSITE" id="PS50909">
    <property type="entry name" value="GAT"/>
    <property type="match status" value="1"/>
</dbReference>
<keyword evidence="4" id="KW-0653">Protein transport</keyword>
<feature type="compositionally biased region" description="Pro residues" evidence="9">
    <location>
        <begin position="422"/>
        <end position="436"/>
    </location>
</feature>
<dbReference type="Pfam" id="PF03127">
    <property type="entry name" value="GAT"/>
    <property type="match status" value="1"/>
</dbReference>
<feature type="region of interest" description="Disordered" evidence="9">
    <location>
        <begin position="417"/>
        <end position="545"/>
    </location>
</feature>
<name>A0A9W9TR49_9EURO</name>
<sequence length="1537" mass="167776">MAARDRFGAYAEPGLTPLQRAIRNACDPQNYEPNLALNLEVADLINTKKGTAPREAAIEIVHLINARNQNIALLALGLLDICVKNCGYPFHLQISTKEFLNELVRRFPERPPVRPSRVQHRILESIEEWRQTICQTSRYKEDLGHIRDMHRLLLYKGYAFPEVRREDAAVLNPSDNLRSAEEMEEEEKEAQSAKLQELIRRGTPTDLQEANRLMKVMAGYDNRHKTDYRAKAAEEVSKVQQKAKILEEMLQNQQPGQGIPEGDVFEELASALQSAHPKIQKMCEEESDDPEAVHKLLEINDSIHRTIERYKLVKKGDLDAASKIPKGTLGTTTGVSKNANNELSLIDFDPEEPSSNGNGDASGPSQGGSALENDLIGLSLDDGPVQSGGISLGSSNSMYIPPTMVVDDVPLTSMPVGFPTIAPGPSPPTSSPPPQQAPAGFKPNYDLLASLSSPRSASQSSTPAPGHSPQVRSTATPPQASDPFASLVSASPRPAGSAFQPPAAPAQPASASLLDLAGGSSAPPQSVGNAAPEEDEWNFASSLPPSSALPAQNEIQVLKSQLRVDFQARRVPTSPRQIHIKAVFSNNTSQPIGGLHFQVAVEKSYTLQLRPQSGRDIAPHQQHGVQQEMLLDGVDPGKGDSVKIRFKVSYKVGTEAREEQGMWFHPKSSIANPKHLACLYPPNCPMNFLGACPSAPSSVKRAMIVLIVVITSAPQNSSSAHLPVVSGSTANSILGQRKSSALLPTPVVQLADHPTSSGFAALPGFSFMLMDLAIPTVRIYMVIGDGPGSVSLHLCERRTRHRGSLTGRFTVVLFQWHDRKVYLVVSKRRGECLHWAVPAGVDKSQGAPRLAGGERERIRWTVWGISGRTVVSAAPFARVQSLGPFGNKAIARFPRRPELVSATPIKFPTNKSWDLPIDHALRIRNEEVVLAVGSGSATGHCRIAGEQLPTFYVGRSRPASIVDWGRPPPTRSDQKWANAQRWSALDNGISLHDPSEKKQGRTNQAQQQRSRAARYHWAKRPLVLEESKCGAQSNGLAVVVIGPQRIHGPALDETFFLGVQTYDRLGSMDSLFKLARGHFHMYTMVSSDLDQDIAPIPRSREENQERAFIAASRRKDRSLDARLESANRASMLHKKRTGKAFHITKEIVEKEAMYEEIDERYQEKRIRMLQAQNMQIEEQFHRQLLAAFAARANSSSAATIAHRRSSVTPRPSIDRGAARKMSLDLSNLRSPFAQGADSSALASPMTASDGYMLSPTTTFDPNAQSYMNCMDGSDSSPYSNLGTTAAPSTQVPAYVAQNPATQTWPPQMGSTPSWALQQQQQQQQRMQPMPTPMQTPSESTSVHMWQQQMMQQAQIPADRAANIQMRQFRDRLASAPELPVHQIPTPTPSAPAPPAPVASISGPSGHSRGRSQPSNNFHSLHLLTQGTHLAAQVGSRSHNGSPKVDALSAETHSTPDFCPTPSTPLSPADAGPAQEFTNVTSKQQHDNGFMVPHEQLDPDFNEFSQFALGLGNSTLQDGEPFGFDDFVTLDDFTSVSC</sequence>
<dbReference type="Pfam" id="PF02883">
    <property type="entry name" value="Alpha_adaptinC2"/>
    <property type="match status" value="1"/>
</dbReference>
<evidence type="ECO:0000256" key="3">
    <source>
        <dbReference type="ARBA" id="ARBA00022448"/>
    </source>
</evidence>
<evidence type="ECO:0008006" key="15">
    <source>
        <dbReference type="Google" id="ProtNLM"/>
    </source>
</evidence>
<organism evidence="13 14">
    <name type="scientific">Penicillium chermesinum</name>
    <dbReference type="NCBI Taxonomy" id="63820"/>
    <lineage>
        <taxon>Eukaryota</taxon>
        <taxon>Fungi</taxon>
        <taxon>Dikarya</taxon>
        <taxon>Ascomycota</taxon>
        <taxon>Pezizomycotina</taxon>
        <taxon>Eurotiomycetes</taxon>
        <taxon>Eurotiomycetidae</taxon>
        <taxon>Eurotiales</taxon>
        <taxon>Aspergillaceae</taxon>
        <taxon>Penicillium</taxon>
    </lineage>
</organism>
<dbReference type="InterPro" id="IPR038425">
    <property type="entry name" value="GAT_sf"/>
</dbReference>
<dbReference type="Gene3D" id="1.20.58.160">
    <property type="match status" value="1"/>
</dbReference>
<dbReference type="CDD" id="cd16998">
    <property type="entry name" value="VHS_GGA_fungi"/>
    <property type="match status" value="1"/>
</dbReference>
<feature type="domain" description="GAE" evidence="11">
    <location>
        <begin position="549"/>
        <end position="667"/>
    </location>
</feature>
<feature type="domain" description="GAT" evidence="12">
    <location>
        <begin position="188"/>
        <end position="315"/>
    </location>
</feature>
<dbReference type="SUPFAM" id="SSF48464">
    <property type="entry name" value="ENTH/VHS domain"/>
    <property type="match status" value="1"/>
</dbReference>
<comment type="subcellular location">
    <subcellularLocation>
        <location evidence="1">Golgi apparatus</location>
        <location evidence="1">trans-Golgi network</location>
    </subcellularLocation>
</comment>
<dbReference type="SUPFAM" id="SSF89009">
    <property type="entry name" value="GAT-like domain"/>
    <property type="match status" value="1"/>
</dbReference>
<dbReference type="PROSITE" id="PS50179">
    <property type="entry name" value="VHS"/>
    <property type="match status" value="1"/>
</dbReference>
<keyword evidence="5" id="KW-0333">Golgi apparatus</keyword>
<comment type="function">
    <text evidence="7">May play a role in the regulation of membrane traffic through the trans-Golgi network.</text>
</comment>
<evidence type="ECO:0000256" key="2">
    <source>
        <dbReference type="ARBA" id="ARBA00011446"/>
    </source>
</evidence>
<dbReference type="RefSeq" id="XP_058331215.1">
    <property type="nucleotide sequence ID" value="XM_058472212.1"/>
</dbReference>
<dbReference type="Proteomes" id="UP001150941">
    <property type="component" value="Unassembled WGS sequence"/>
</dbReference>
<feature type="compositionally biased region" description="Low complexity" evidence="9">
    <location>
        <begin position="494"/>
        <end position="522"/>
    </location>
</feature>
<feature type="compositionally biased region" description="Polar residues" evidence="9">
    <location>
        <begin position="470"/>
        <end position="479"/>
    </location>
</feature>
<feature type="region of interest" description="Disordered" evidence="9">
    <location>
        <begin position="346"/>
        <end position="382"/>
    </location>
</feature>
<evidence type="ECO:0000256" key="6">
    <source>
        <dbReference type="ARBA" id="ARBA00023054"/>
    </source>
</evidence>
<dbReference type="PANTHER" id="PTHR47180:SF1">
    <property type="entry name" value="ADP-RIBOSYLATION FACTOR-BINDING PROTEIN GGA1-RELATED"/>
    <property type="match status" value="1"/>
</dbReference>
<feature type="compositionally biased region" description="Low complexity" evidence="9">
    <location>
        <begin position="1317"/>
        <end position="1336"/>
    </location>
</feature>